<proteinExistence type="predicted"/>
<dbReference type="Gene3D" id="2.70.170.10">
    <property type="entry name" value="Neurotransmitter-gated ion-channel ligand-binding domain"/>
    <property type="match status" value="1"/>
</dbReference>
<accession>V4C292</accession>
<keyword evidence="2" id="KW-0472">Membrane</keyword>
<dbReference type="Proteomes" id="UP000030746">
    <property type="component" value="Unassembled WGS sequence"/>
</dbReference>
<dbReference type="GO" id="GO:0016020">
    <property type="term" value="C:membrane"/>
    <property type="evidence" value="ECO:0007669"/>
    <property type="project" value="UniProtKB-SubCell"/>
</dbReference>
<protein>
    <recommendedName>
        <fullName evidence="3">Neurotransmitter-gated ion-channel ligand-binding domain-containing protein</fullName>
    </recommendedName>
</protein>
<sequence>IWMPDIYFVNEKTAIIHDVTVENRLLHIYRNGSIQSSIRISLTASCDMYLQRYPHDEQTCSLRIGSYSYSSDNVKYEWHSQPIIMRKGLTLPRFKVHSGNVKNSFLNLLTNTCDYTCIQTDFTLQRLFGYYIAQVYIPSILIVV</sequence>
<evidence type="ECO:0000259" key="3">
    <source>
        <dbReference type="Pfam" id="PF02931"/>
    </source>
</evidence>
<comment type="subcellular location">
    <subcellularLocation>
        <location evidence="1">Membrane</location>
        <topology evidence="1">Multi-pass membrane protein</topology>
    </subcellularLocation>
</comment>
<name>V4C292_LOTGI</name>
<gene>
    <name evidence="4" type="ORF">LOTGIDRAFT_68338</name>
</gene>
<dbReference type="OrthoDB" id="407674at2759"/>
<dbReference type="AlphaFoldDB" id="V4C292"/>
<dbReference type="HOGENOM" id="CLU_1801286_0_0_1"/>
<dbReference type="GeneID" id="20251860"/>
<dbReference type="InterPro" id="IPR006201">
    <property type="entry name" value="Neur_channel"/>
</dbReference>
<feature type="domain" description="Neurotransmitter-gated ion-channel ligand-binding" evidence="3">
    <location>
        <begin position="1"/>
        <end position="126"/>
    </location>
</feature>
<evidence type="ECO:0000313" key="4">
    <source>
        <dbReference type="EMBL" id="ESO95614.1"/>
    </source>
</evidence>
<dbReference type="STRING" id="225164.V4C292"/>
<dbReference type="OMA" id="KEVRTHS"/>
<dbReference type="EMBL" id="KB201613">
    <property type="protein sequence ID" value="ESO95614.1"/>
    <property type="molecule type" value="Genomic_DNA"/>
</dbReference>
<dbReference type="GO" id="GO:0004888">
    <property type="term" value="F:transmembrane signaling receptor activity"/>
    <property type="evidence" value="ECO:0007669"/>
    <property type="project" value="InterPro"/>
</dbReference>
<dbReference type="CTD" id="20251860"/>
<dbReference type="GO" id="GO:0005230">
    <property type="term" value="F:extracellular ligand-gated monoatomic ion channel activity"/>
    <property type="evidence" value="ECO:0007669"/>
    <property type="project" value="InterPro"/>
</dbReference>
<reference evidence="4 5" key="1">
    <citation type="journal article" date="2013" name="Nature">
        <title>Insights into bilaterian evolution from three spiralian genomes.</title>
        <authorList>
            <person name="Simakov O."/>
            <person name="Marletaz F."/>
            <person name="Cho S.J."/>
            <person name="Edsinger-Gonzales E."/>
            <person name="Havlak P."/>
            <person name="Hellsten U."/>
            <person name="Kuo D.H."/>
            <person name="Larsson T."/>
            <person name="Lv J."/>
            <person name="Arendt D."/>
            <person name="Savage R."/>
            <person name="Osoegawa K."/>
            <person name="de Jong P."/>
            <person name="Grimwood J."/>
            <person name="Chapman J.A."/>
            <person name="Shapiro H."/>
            <person name="Aerts A."/>
            <person name="Otillar R.P."/>
            <person name="Terry A.Y."/>
            <person name="Boore J.L."/>
            <person name="Grigoriev I.V."/>
            <person name="Lindberg D.R."/>
            <person name="Seaver E.C."/>
            <person name="Weisblat D.A."/>
            <person name="Putnam N.H."/>
            <person name="Rokhsar D.S."/>
        </authorList>
    </citation>
    <scope>NUCLEOTIDE SEQUENCE [LARGE SCALE GENOMIC DNA]</scope>
</reference>
<feature type="non-terminal residue" evidence="4">
    <location>
        <position position="1"/>
    </location>
</feature>
<dbReference type="PROSITE" id="PS00236">
    <property type="entry name" value="NEUROTR_ION_CHANNEL"/>
    <property type="match status" value="1"/>
</dbReference>
<dbReference type="InterPro" id="IPR006202">
    <property type="entry name" value="Neur_chan_lig-bd"/>
</dbReference>
<feature type="non-terminal residue" evidence="4">
    <location>
        <position position="144"/>
    </location>
</feature>
<evidence type="ECO:0000256" key="1">
    <source>
        <dbReference type="ARBA" id="ARBA00004141"/>
    </source>
</evidence>
<dbReference type="PANTHER" id="PTHR18945">
    <property type="entry name" value="NEUROTRANSMITTER GATED ION CHANNEL"/>
    <property type="match status" value="1"/>
</dbReference>
<keyword evidence="5" id="KW-1185">Reference proteome</keyword>
<dbReference type="InterPro" id="IPR036734">
    <property type="entry name" value="Neur_chan_lig-bd_sf"/>
</dbReference>
<dbReference type="KEGG" id="lgi:LOTGIDRAFT_68338"/>
<dbReference type="RefSeq" id="XP_009053705.1">
    <property type="nucleotide sequence ID" value="XM_009055457.1"/>
</dbReference>
<organism evidence="4 5">
    <name type="scientific">Lottia gigantea</name>
    <name type="common">Giant owl limpet</name>
    <dbReference type="NCBI Taxonomy" id="225164"/>
    <lineage>
        <taxon>Eukaryota</taxon>
        <taxon>Metazoa</taxon>
        <taxon>Spiralia</taxon>
        <taxon>Lophotrochozoa</taxon>
        <taxon>Mollusca</taxon>
        <taxon>Gastropoda</taxon>
        <taxon>Patellogastropoda</taxon>
        <taxon>Lottioidea</taxon>
        <taxon>Lottiidae</taxon>
        <taxon>Lottia</taxon>
    </lineage>
</organism>
<dbReference type="SUPFAM" id="SSF63712">
    <property type="entry name" value="Nicotinic receptor ligand binding domain-like"/>
    <property type="match status" value="1"/>
</dbReference>
<evidence type="ECO:0000256" key="2">
    <source>
        <dbReference type="ARBA" id="ARBA00023136"/>
    </source>
</evidence>
<dbReference type="InterPro" id="IPR018000">
    <property type="entry name" value="Neurotransmitter_ion_chnl_CS"/>
</dbReference>
<dbReference type="Pfam" id="PF02931">
    <property type="entry name" value="Neur_chan_LBD"/>
    <property type="match status" value="1"/>
</dbReference>
<evidence type="ECO:0000313" key="5">
    <source>
        <dbReference type="Proteomes" id="UP000030746"/>
    </source>
</evidence>